<gene>
    <name evidence="3" type="ORF">Cvel_22018</name>
</gene>
<dbReference type="InterPro" id="IPR002683">
    <property type="entry name" value="PsbP_C"/>
</dbReference>
<accession>A0A0G4GI95</accession>
<dbReference type="SUPFAM" id="SSF55724">
    <property type="entry name" value="Mog1p/PsbP-like"/>
    <property type="match status" value="1"/>
</dbReference>
<feature type="domain" description="PsbP C-terminal" evidence="2">
    <location>
        <begin position="146"/>
        <end position="295"/>
    </location>
</feature>
<sequence>MLGKPASQLACLLVVLACCCVRLGSGFLSGVHRGFSERSVRLAYQRQRAASLASQLGVSGDGTEMWEEEELGEREQRTFPLASRRAQGVQALAALAALALASSPASAVEYEKLGGSTEKSGIKYEKLESTKEKTTTFSNKVLGGALSPYKSSEKGFKVSRPAGWVEQNCGDEGTGEDCRTEYLVRWRDLIEQTEQVKVSAKDITKKDIDEIGTVEAVAEKLAKNRKAKVVEVERRRVRGQNGTYTLFDIHLLRGDLHNFVTLGIWGEKVWELNAICLQSRLSFREETYREIQKSFGPVAA</sequence>
<reference evidence="3" key="1">
    <citation type="submission" date="2014-11" db="EMBL/GenBank/DDBJ databases">
        <authorList>
            <person name="Otto D Thomas"/>
            <person name="Naeem Raeece"/>
        </authorList>
    </citation>
    <scope>NUCLEOTIDE SEQUENCE</scope>
</reference>
<evidence type="ECO:0000313" key="3">
    <source>
        <dbReference type="EMBL" id="CEM29548.1"/>
    </source>
</evidence>
<dbReference type="Pfam" id="PF01789">
    <property type="entry name" value="PsbP"/>
    <property type="match status" value="1"/>
</dbReference>
<feature type="chain" id="PRO_5005190047" description="PsbP C-terminal domain-containing protein" evidence="1">
    <location>
        <begin position="27"/>
        <end position="300"/>
    </location>
</feature>
<evidence type="ECO:0000256" key="1">
    <source>
        <dbReference type="SAM" id="SignalP"/>
    </source>
</evidence>
<dbReference type="InterPro" id="IPR016123">
    <property type="entry name" value="Mog1/PsbP_a/b/a-sand"/>
</dbReference>
<dbReference type="Gene3D" id="3.40.1000.10">
    <property type="entry name" value="Mog1/PsbP, alpha/beta/alpha sandwich"/>
    <property type="match status" value="1"/>
</dbReference>
<feature type="signal peptide" evidence="1">
    <location>
        <begin position="1"/>
        <end position="26"/>
    </location>
</feature>
<name>A0A0G4GI95_9ALVE</name>
<proteinExistence type="predicted"/>
<dbReference type="AlphaFoldDB" id="A0A0G4GI95"/>
<dbReference type="PANTHER" id="PTHR31407">
    <property type="match status" value="1"/>
</dbReference>
<protein>
    <recommendedName>
        <fullName evidence="2">PsbP C-terminal domain-containing protein</fullName>
    </recommendedName>
</protein>
<dbReference type="GO" id="GO:0015979">
    <property type="term" value="P:photosynthesis"/>
    <property type="evidence" value="ECO:0007669"/>
    <property type="project" value="InterPro"/>
</dbReference>
<keyword evidence="1" id="KW-0732">Signal</keyword>
<evidence type="ECO:0000259" key="2">
    <source>
        <dbReference type="Pfam" id="PF01789"/>
    </source>
</evidence>
<organism evidence="3">
    <name type="scientific">Chromera velia CCMP2878</name>
    <dbReference type="NCBI Taxonomy" id="1169474"/>
    <lineage>
        <taxon>Eukaryota</taxon>
        <taxon>Sar</taxon>
        <taxon>Alveolata</taxon>
        <taxon>Colpodellida</taxon>
        <taxon>Chromeraceae</taxon>
        <taxon>Chromera</taxon>
    </lineage>
</organism>
<dbReference type="EMBL" id="CDMZ01001242">
    <property type="protein sequence ID" value="CEM29548.1"/>
    <property type="molecule type" value="Genomic_DNA"/>
</dbReference>
<dbReference type="GO" id="GO:0019898">
    <property type="term" value="C:extrinsic component of membrane"/>
    <property type="evidence" value="ECO:0007669"/>
    <property type="project" value="InterPro"/>
</dbReference>
<dbReference type="VEuPathDB" id="CryptoDB:Cvel_22018"/>
<dbReference type="GO" id="GO:0009523">
    <property type="term" value="C:photosystem II"/>
    <property type="evidence" value="ECO:0007669"/>
    <property type="project" value="InterPro"/>
</dbReference>
<dbReference type="PROSITE" id="PS51257">
    <property type="entry name" value="PROKAR_LIPOPROTEIN"/>
    <property type="match status" value="1"/>
</dbReference>
<dbReference type="GO" id="GO:0005509">
    <property type="term" value="F:calcium ion binding"/>
    <property type="evidence" value="ECO:0007669"/>
    <property type="project" value="InterPro"/>
</dbReference>
<dbReference type="PANTHER" id="PTHR31407:SF16">
    <property type="entry name" value="PSBP DOMAIN-CONTAINING PROTEIN 7, CHLOROPLASTIC"/>
    <property type="match status" value="1"/>
</dbReference>